<dbReference type="OrthoDB" id="9796461at2"/>
<feature type="domain" description="Acyltransferase 3" evidence="2">
    <location>
        <begin position="6"/>
        <end position="329"/>
    </location>
</feature>
<dbReference type="InterPro" id="IPR043968">
    <property type="entry name" value="SGNH"/>
</dbReference>
<dbReference type="GO" id="GO:0009103">
    <property type="term" value="P:lipopolysaccharide biosynthetic process"/>
    <property type="evidence" value="ECO:0007669"/>
    <property type="project" value="TreeGrafter"/>
</dbReference>
<dbReference type="InterPro" id="IPR050879">
    <property type="entry name" value="Acyltransferase_3"/>
</dbReference>
<gene>
    <name evidence="4" type="ORF">CLG96_03155</name>
</gene>
<dbReference type="RefSeq" id="WP_107966377.1">
    <property type="nucleotide sequence ID" value="NZ_NWBU01000004.1"/>
</dbReference>
<evidence type="ECO:0000313" key="4">
    <source>
        <dbReference type="EMBL" id="PTQ13143.1"/>
    </source>
</evidence>
<dbReference type="PANTHER" id="PTHR23028:SF53">
    <property type="entry name" value="ACYL_TRANSF_3 DOMAIN-CONTAINING PROTEIN"/>
    <property type="match status" value="1"/>
</dbReference>
<dbReference type="Pfam" id="PF19040">
    <property type="entry name" value="SGNH"/>
    <property type="match status" value="1"/>
</dbReference>
<keyword evidence="1" id="KW-0472">Membrane</keyword>
<dbReference type="PANTHER" id="PTHR23028">
    <property type="entry name" value="ACETYLTRANSFERASE"/>
    <property type="match status" value="1"/>
</dbReference>
<name>A0A2T5G1W7_9SPHN</name>
<keyword evidence="5" id="KW-1185">Reference proteome</keyword>
<feature type="transmembrane region" description="Helical" evidence="1">
    <location>
        <begin position="71"/>
        <end position="92"/>
    </location>
</feature>
<dbReference type="Proteomes" id="UP000244162">
    <property type="component" value="Unassembled WGS sequence"/>
</dbReference>
<feature type="transmembrane region" description="Helical" evidence="1">
    <location>
        <begin position="162"/>
        <end position="182"/>
    </location>
</feature>
<keyword evidence="1" id="KW-0812">Transmembrane</keyword>
<feature type="transmembrane region" description="Helical" evidence="1">
    <location>
        <begin position="309"/>
        <end position="327"/>
    </location>
</feature>
<proteinExistence type="predicted"/>
<keyword evidence="4" id="KW-0012">Acyltransferase</keyword>
<evidence type="ECO:0000313" key="5">
    <source>
        <dbReference type="Proteomes" id="UP000244162"/>
    </source>
</evidence>
<feature type="transmembrane region" description="Helical" evidence="1">
    <location>
        <begin position="243"/>
        <end position="261"/>
    </location>
</feature>
<accession>A0A2T5G1W7</accession>
<protein>
    <submittedName>
        <fullName evidence="4">Acyltransferase</fullName>
    </submittedName>
</protein>
<feature type="domain" description="SGNH" evidence="3">
    <location>
        <begin position="396"/>
        <end position="635"/>
    </location>
</feature>
<dbReference type="GO" id="GO:0016747">
    <property type="term" value="F:acyltransferase activity, transferring groups other than amino-acyl groups"/>
    <property type="evidence" value="ECO:0007669"/>
    <property type="project" value="InterPro"/>
</dbReference>
<dbReference type="AlphaFoldDB" id="A0A2T5G1W7"/>
<dbReference type="GO" id="GO:0016020">
    <property type="term" value="C:membrane"/>
    <property type="evidence" value="ECO:0007669"/>
    <property type="project" value="TreeGrafter"/>
</dbReference>
<reference evidence="4 5" key="1">
    <citation type="submission" date="2017-09" db="EMBL/GenBank/DDBJ databases">
        <title>Sphingomonas panjinensis sp.nov., isolated from oil-contaminated soil.</title>
        <authorList>
            <person name="Wang L."/>
            <person name="Chen L."/>
        </authorList>
    </citation>
    <scope>NUCLEOTIDE SEQUENCE [LARGE SCALE GENOMIC DNA]</scope>
    <source>
        <strain evidence="4 5">FW-11</strain>
    </source>
</reference>
<keyword evidence="4" id="KW-0808">Transferase</keyword>
<feature type="transmembrane region" description="Helical" evidence="1">
    <location>
        <begin position="282"/>
        <end position="303"/>
    </location>
</feature>
<feature type="transmembrane region" description="Helical" evidence="1">
    <location>
        <begin position="218"/>
        <end position="237"/>
    </location>
</feature>
<feature type="transmembrane region" description="Helical" evidence="1">
    <location>
        <begin position="348"/>
        <end position="369"/>
    </location>
</feature>
<evidence type="ECO:0000259" key="2">
    <source>
        <dbReference type="Pfam" id="PF01757"/>
    </source>
</evidence>
<feature type="transmembrane region" description="Helical" evidence="1">
    <location>
        <begin position="135"/>
        <end position="155"/>
    </location>
</feature>
<dbReference type="InterPro" id="IPR002656">
    <property type="entry name" value="Acyl_transf_3_dom"/>
</dbReference>
<dbReference type="EMBL" id="NWBU01000004">
    <property type="protein sequence ID" value="PTQ13143.1"/>
    <property type="molecule type" value="Genomic_DNA"/>
</dbReference>
<feature type="transmembrane region" description="Helical" evidence="1">
    <location>
        <begin position="188"/>
        <end position="211"/>
    </location>
</feature>
<evidence type="ECO:0000259" key="3">
    <source>
        <dbReference type="Pfam" id="PF19040"/>
    </source>
</evidence>
<sequence>MKYRSDIDGLRAVAVLSVILFHIGFRVFSGGYVGVDVFFVISGYLITAILKSDAETGQFSIVKFYERRIRRIFPALFCMMLATSIVALLIFLPDDLAGYGGSVWAATLSVSNILFWDQADYFDAPAEMKPLLHTWSLSVEEQFYLFFPLFLILAYRYGSRRFLSGTIIAVALTSFALSIWAADRVPVAAFYLLPTRAWELLLGSILALGIVPPLRSRPAAEACGMAGLALIAIAVFTYDSKTIFPGLAALPPCLGAVLIIHSGQHLKDGLAQRILGSPPARFIGLISFSLYLWHWPLIVFAKYLSIDPLATPVVLLVLTLTFVLAYLSWRFVEQPFRHPGGGWTRARIFTFGFASMIAAVIFGGSISLAQGFPGRMPEQVLRIADEKSYLDADRSCHQAFLKQITAEKLCIRGASGRAPSFLLVGDSHAGAVAGSVFEAAARKGLSGVQLSDSGYRPMPGFLKHGEQAKYAWMHKQLVRVLEERPSIRTVLVVIYWHQAVDSTEYYNAQGRRLSGRDGTSQGLTALVNAYPDRHFIFMTAPAMSMTFGANPAARAALFGYDYAPSVPLADFHAMEASYRPIMADLAQHANVDVMDITNLLCGAGGCSGLIGGQLAYRDNNHLSTAAARALIPAFEAALTMSHPPAQERLTLDAPAQADGRVRPAHW</sequence>
<dbReference type="Pfam" id="PF01757">
    <property type="entry name" value="Acyl_transf_3"/>
    <property type="match status" value="1"/>
</dbReference>
<feature type="transmembrane region" description="Helical" evidence="1">
    <location>
        <begin position="31"/>
        <end position="50"/>
    </location>
</feature>
<keyword evidence="1" id="KW-1133">Transmembrane helix</keyword>
<feature type="transmembrane region" description="Helical" evidence="1">
    <location>
        <begin position="7"/>
        <end position="25"/>
    </location>
</feature>
<comment type="caution">
    <text evidence="4">The sequence shown here is derived from an EMBL/GenBank/DDBJ whole genome shotgun (WGS) entry which is preliminary data.</text>
</comment>
<organism evidence="4 5">
    <name type="scientific">Sphingomonas oleivorans</name>
    <dbReference type="NCBI Taxonomy" id="1735121"/>
    <lineage>
        <taxon>Bacteria</taxon>
        <taxon>Pseudomonadati</taxon>
        <taxon>Pseudomonadota</taxon>
        <taxon>Alphaproteobacteria</taxon>
        <taxon>Sphingomonadales</taxon>
        <taxon>Sphingomonadaceae</taxon>
        <taxon>Sphingomonas</taxon>
    </lineage>
</organism>
<evidence type="ECO:0000256" key="1">
    <source>
        <dbReference type="SAM" id="Phobius"/>
    </source>
</evidence>